<dbReference type="Proteomes" id="UP001589833">
    <property type="component" value="Unassembled WGS sequence"/>
</dbReference>
<dbReference type="EMBL" id="JBHLTR010000013">
    <property type="protein sequence ID" value="MFC0559315.1"/>
    <property type="molecule type" value="Genomic_DNA"/>
</dbReference>
<gene>
    <name evidence="2" type="ORF">ACFFH4_09675</name>
</gene>
<feature type="transmembrane region" description="Helical" evidence="1">
    <location>
        <begin position="212"/>
        <end position="228"/>
    </location>
</feature>
<keyword evidence="1" id="KW-0812">Transmembrane</keyword>
<keyword evidence="1" id="KW-0472">Membrane</keyword>
<protein>
    <submittedName>
        <fullName evidence="2">DUF3169 family protein</fullName>
    </submittedName>
</protein>
<proteinExistence type="predicted"/>
<reference evidence="2 3" key="1">
    <citation type="submission" date="2024-09" db="EMBL/GenBank/DDBJ databases">
        <authorList>
            <person name="Sun Q."/>
            <person name="Mori K."/>
        </authorList>
    </citation>
    <scope>NUCLEOTIDE SEQUENCE [LARGE SCALE GENOMIC DNA]</scope>
    <source>
        <strain evidence="2 3">NCAIM B.02301</strain>
    </source>
</reference>
<feature type="transmembrane region" description="Helical" evidence="1">
    <location>
        <begin position="40"/>
        <end position="62"/>
    </location>
</feature>
<feature type="transmembrane region" description="Helical" evidence="1">
    <location>
        <begin position="118"/>
        <end position="138"/>
    </location>
</feature>
<dbReference type="RefSeq" id="WP_273841838.1">
    <property type="nucleotide sequence ID" value="NZ_JAQQWT010000004.1"/>
</dbReference>
<evidence type="ECO:0000313" key="3">
    <source>
        <dbReference type="Proteomes" id="UP001589833"/>
    </source>
</evidence>
<keyword evidence="3" id="KW-1185">Reference proteome</keyword>
<comment type="caution">
    <text evidence="2">The sequence shown here is derived from an EMBL/GenBank/DDBJ whole genome shotgun (WGS) entry which is preliminary data.</text>
</comment>
<feature type="transmembrane region" description="Helical" evidence="1">
    <location>
        <begin position="188"/>
        <end position="206"/>
    </location>
</feature>
<evidence type="ECO:0000256" key="1">
    <source>
        <dbReference type="SAM" id="Phobius"/>
    </source>
</evidence>
<sequence>MKNRTIKGVLIILGSAVLGFLAFYFGLFLRDSDLVFDSEFVGSMILYGAVAMFFLLILLFILTRRQLRKEILIADDDEKEEYVMNKVSDLIGYSSFMQLLSILIFSLTLINLLHSDGLSQIFILAGSWLLIVIANFFLRMSFKDNNYYLPDLKYFYKKNESITSYVSRLDEAQKWHVYKYCFSIVEKLKILFLAAFGIAVFVTVAFDLSLHLLLGVMTLWFIFQYITIRESKRARI</sequence>
<organism evidence="2 3">
    <name type="scientific">Halalkalibacter alkalisediminis</name>
    <dbReference type="NCBI Taxonomy" id="935616"/>
    <lineage>
        <taxon>Bacteria</taxon>
        <taxon>Bacillati</taxon>
        <taxon>Bacillota</taxon>
        <taxon>Bacilli</taxon>
        <taxon>Bacillales</taxon>
        <taxon>Bacillaceae</taxon>
        <taxon>Halalkalibacter</taxon>
    </lineage>
</organism>
<feature type="transmembrane region" description="Helical" evidence="1">
    <location>
        <begin position="90"/>
        <end position="112"/>
    </location>
</feature>
<keyword evidence="1" id="KW-1133">Transmembrane helix</keyword>
<accession>A0ABV6NEW8</accession>
<evidence type="ECO:0000313" key="2">
    <source>
        <dbReference type="EMBL" id="MFC0559315.1"/>
    </source>
</evidence>
<feature type="transmembrane region" description="Helical" evidence="1">
    <location>
        <begin position="9"/>
        <end position="28"/>
    </location>
</feature>
<name>A0ABV6NEW8_9BACI</name>